<keyword evidence="2 5" id="KW-0479">Metal-binding</keyword>
<dbReference type="InterPro" id="IPR001128">
    <property type="entry name" value="Cyt_P450"/>
</dbReference>
<keyword evidence="3 6" id="KW-0560">Oxidoreductase</keyword>
<evidence type="ECO:0000256" key="1">
    <source>
        <dbReference type="ARBA" id="ARBA00001971"/>
    </source>
</evidence>
<dbReference type="AlphaFoldDB" id="A0A093VCR3"/>
<dbReference type="GO" id="GO:0016705">
    <property type="term" value="F:oxidoreductase activity, acting on paired donors, with incorporation or reduction of molecular oxygen"/>
    <property type="evidence" value="ECO:0007669"/>
    <property type="project" value="InterPro"/>
</dbReference>
<feature type="binding site" description="axial binding residue" evidence="5">
    <location>
        <position position="474"/>
    </location>
    <ligand>
        <name>heme</name>
        <dbReference type="ChEBI" id="CHEBI:30413"/>
    </ligand>
    <ligandPart>
        <name>Fe</name>
        <dbReference type="ChEBI" id="CHEBI:18248"/>
    </ligandPart>
</feature>
<dbReference type="HOGENOM" id="CLU_001570_14_0_1"/>
<dbReference type="eggNOG" id="KOG0158">
    <property type="taxonomic scope" value="Eukaryota"/>
</dbReference>
<gene>
    <name evidence="7" type="ORF">GQ26_0141830</name>
</gene>
<evidence type="ECO:0000313" key="7">
    <source>
        <dbReference type="EMBL" id="KFX47784.1"/>
    </source>
</evidence>
<sequence>MSSITATSISMYLNDLQDKIDPVLGVLQEHPGVAALVALGLVILFKIILTLKTSWTHLSTIPGPWWASYTRLWLCKTIAAGDSAQVFVNVNKKYGPIARVGPNHLLTDDPEVVRRILATRSHYTRGPWFDSIKIDPHIPNIVSERNTGRHNRLRHKMSAGYAGKDIEGIEKIIDERINNWITMIKDRWISNSTNTKMFDIARRIQYLAVDIITHLCFGAPLGFVETDSDVYNFLFTIESQLPIVQHFSVIIEINTFVERLLRWKWLKSKVAPKATDKTGIGMIMGISKKVVDERLQPDAKPRKDMLASFLSHGLTPSEAEAEISISLVAGSDTTATSMRATLLSIISNPRVYSRLQKEIDDAIVDGRISSPIQDSEARALPYLQACIAEGLRRFPPITQLREREVPPEGDIIHGHHVPGGTFIGLNAWGLQLYPIYGDDVEVYRPERWLIDDADRLMEMHKTHELIFGYGNTKCLGIPIAMMNLNKLFVELLRRFDISVVNPHRPWKSTCYGIFFQKEFNVRITEREMTADDI</sequence>
<dbReference type="PRINTS" id="PR00385">
    <property type="entry name" value="P450"/>
</dbReference>
<comment type="cofactor">
    <cofactor evidence="1 5">
        <name>heme</name>
        <dbReference type="ChEBI" id="CHEBI:30413"/>
    </cofactor>
</comment>
<keyword evidence="6" id="KW-0503">Monooxygenase</keyword>
<keyword evidence="5 6" id="KW-0349">Heme</keyword>
<name>A0A093VCR3_TALMA</name>
<organism evidence="7">
    <name type="scientific">Talaromyces marneffei PM1</name>
    <dbReference type="NCBI Taxonomy" id="1077442"/>
    <lineage>
        <taxon>Eukaryota</taxon>
        <taxon>Fungi</taxon>
        <taxon>Dikarya</taxon>
        <taxon>Ascomycota</taxon>
        <taxon>Pezizomycotina</taxon>
        <taxon>Eurotiomycetes</taxon>
        <taxon>Eurotiomycetidae</taxon>
        <taxon>Eurotiales</taxon>
        <taxon>Trichocomaceae</taxon>
        <taxon>Talaromyces</taxon>
        <taxon>Talaromyces sect. Talaromyces</taxon>
    </lineage>
</organism>
<dbReference type="EMBL" id="JPOX01000014">
    <property type="protein sequence ID" value="KFX47784.1"/>
    <property type="molecule type" value="Genomic_DNA"/>
</dbReference>
<dbReference type="PANTHER" id="PTHR24305">
    <property type="entry name" value="CYTOCHROME P450"/>
    <property type="match status" value="1"/>
</dbReference>
<dbReference type="InterPro" id="IPR050121">
    <property type="entry name" value="Cytochrome_P450_monoxygenase"/>
</dbReference>
<dbReference type="Pfam" id="PF00067">
    <property type="entry name" value="p450"/>
    <property type="match status" value="1"/>
</dbReference>
<dbReference type="SUPFAM" id="SSF48264">
    <property type="entry name" value="Cytochrome P450"/>
    <property type="match status" value="1"/>
</dbReference>
<evidence type="ECO:0000256" key="2">
    <source>
        <dbReference type="ARBA" id="ARBA00022723"/>
    </source>
</evidence>
<dbReference type="InterPro" id="IPR036396">
    <property type="entry name" value="Cyt_P450_sf"/>
</dbReference>
<dbReference type="GO" id="GO:0005506">
    <property type="term" value="F:iron ion binding"/>
    <property type="evidence" value="ECO:0007669"/>
    <property type="project" value="InterPro"/>
</dbReference>
<reference evidence="7" key="1">
    <citation type="journal article" date="2014" name="PLoS Genet.">
        <title>Signature Gene Expression Reveals Novel Clues to the Molecular Mechanisms of Dimorphic Transition in Penicillium marneffei.</title>
        <authorList>
            <person name="Yang E."/>
            <person name="Wang G."/>
            <person name="Cai J."/>
            <person name="Woo P.C."/>
            <person name="Lau S.K."/>
            <person name="Yuen K.-Y."/>
            <person name="Chow W.-N."/>
            <person name="Lin X."/>
        </authorList>
    </citation>
    <scope>NUCLEOTIDE SEQUENCE [LARGE SCALE GENOMIC DNA]</scope>
    <source>
        <strain evidence="7">PM1</strain>
    </source>
</reference>
<dbReference type="Gene3D" id="1.10.630.10">
    <property type="entry name" value="Cytochrome P450"/>
    <property type="match status" value="1"/>
</dbReference>
<dbReference type="InterPro" id="IPR002401">
    <property type="entry name" value="Cyt_P450_E_grp-I"/>
</dbReference>
<comment type="similarity">
    <text evidence="6">Belongs to the cytochrome P450 family.</text>
</comment>
<dbReference type="PRINTS" id="PR00463">
    <property type="entry name" value="EP450I"/>
</dbReference>
<dbReference type="PANTHER" id="PTHR24305:SF168">
    <property type="entry name" value="P450, PUTATIVE (EUROFUNG)-RELATED"/>
    <property type="match status" value="1"/>
</dbReference>
<dbReference type="GO" id="GO:0004497">
    <property type="term" value="F:monooxygenase activity"/>
    <property type="evidence" value="ECO:0007669"/>
    <property type="project" value="UniProtKB-KW"/>
</dbReference>
<dbReference type="GO" id="GO:0020037">
    <property type="term" value="F:heme binding"/>
    <property type="evidence" value="ECO:0007669"/>
    <property type="project" value="InterPro"/>
</dbReference>
<evidence type="ECO:0000256" key="4">
    <source>
        <dbReference type="ARBA" id="ARBA00023004"/>
    </source>
</evidence>
<evidence type="ECO:0000256" key="5">
    <source>
        <dbReference type="PIRSR" id="PIRSR602401-1"/>
    </source>
</evidence>
<comment type="caution">
    <text evidence="7">The sequence shown here is derived from an EMBL/GenBank/DDBJ whole genome shotgun (WGS) entry which is preliminary data.</text>
</comment>
<protein>
    <submittedName>
        <fullName evidence="7">Pisatin demethylase</fullName>
    </submittedName>
</protein>
<dbReference type="CDD" id="cd11060">
    <property type="entry name" value="CYP57A1-like"/>
    <property type="match status" value="1"/>
</dbReference>
<keyword evidence="7" id="KW-0808">Transferase</keyword>
<dbReference type="GO" id="GO:0032259">
    <property type="term" value="P:methylation"/>
    <property type="evidence" value="ECO:0007669"/>
    <property type="project" value="UniProtKB-KW"/>
</dbReference>
<dbReference type="GO" id="GO:0008168">
    <property type="term" value="F:methyltransferase activity"/>
    <property type="evidence" value="ECO:0007669"/>
    <property type="project" value="UniProtKB-KW"/>
</dbReference>
<accession>A0A093VCR3</accession>
<keyword evidence="7" id="KW-0489">Methyltransferase</keyword>
<proteinExistence type="inferred from homology"/>
<dbReference type="InterPro" id="IPR017972">
    <property type="entry name" value="Cyt_P450_CS"/>
</dbReference>
<keyword evidence="4 5" id="KW-0408">Iron</keyword>
<dbReference type="PROSITE" id="PS00086">
    <property type="entry name" value="CYTOCHROME_P450"/>
    <property type="match status" value="1"/>
</dbReference>
<evidence type="ECO:0000256" key="6">
    <source>
        <dbReference type="RuleBase" id="RU000461"/>
    </source>
</evidence>
<evidence type="ECO:0000256" key="3">
    <source>
        <dbReference type="ARBA" id="ARBA00023002"/>
    </source>
</evidence>